<geneLocation type="plasmid" evidence="3">
    <name>pne1b</name>
</geneLocation>
<organism evidence="2 3">
    <name type="scientific">Pantoea cypripedii</name>
    <name type="common">Pectobacterium cypripedii</name>
    <name type="synonym">Erwinia cypripedii</name>
    <dbReference type="NCBI Taxonomy" id="55209"/>
    <lineage>
        <taxon>Bacteria</taxon>
        <taxon>Pseudomonadati</taxon>
        <taxon>Pseudomonadota</taxon>
        <taxon>Gammaproteobacteria</taxon>
        <taxon>Enterobacterales</taxon>
        <taxon>Erwiniaceae</taxon>
        <taxon>Pantoea</taxon>
    </lineage>
</organism>
<dbReference type="PANTHER" id="PTHR11365:SF23">
    <property type="entry name" value="HYPOTHETICAL 5-OXOPROLINASE (EUROFUNG)-RELATED"/>
    <property type="match status" value="1"/>
</dbReference>
<accession>A0A6B9G5W6</accession>
<proteinExistence type="predicted"/>
<dbReference type="AlphaFoldDB" id="A0A6B9G5W6"/>
<evidence type="ECO:0000313" key="2">
    <source>
        <dbReference type="EMBL" id="QGY32954.1"/>
    </source>
</evidence>
<reference evidence="2 3" key="1">
    <citation type="submission" date="2017-11" db="EMBL/GenBank/DDBJ databases">
        <title>Genome sequence of Pantoea cypripedii NE1.</title>
        <authorList>
            <person name="Nascimento F.X."/>
        </authorList>
    </citation>
    <scope>NUCLEOTIDE SEQUENCE [LARGE SCALE GENOMIC DNA]</scope>
    <source>
        <strain evidence="2 3">NE1</strain>
        <plasmid evidence="3">pne1b</plasmid>
    </source>
</reference>
<dbReference type="PANTHER" id="PTHR11365">
    <property type="entry name" value="5-OXOPROLINASE RELATED"/>
    <property type="match status" value="1"/>
</dbReference>
<dbReference type="GO" id="GO:0017168">
    <property type="term" value="F:5-oxoprolinase (ATP-hydrolyzing) activity"/>
    <property type="evidence" value="ECO:0007669"/>
    <property type="project" value="TreeGrafter"/>
</dbReference>
<dbReference type="Pfam" id="PF02538">
    <property type="entry name" value="Hydantoinase_B"/>
    <property type="match status" value="1"/>
</dbReference>
<dbReference type="GO" id="GO:0005829">
    <property type="term" value="C:cytosol"/>
    <property type="evidence" value="ECO:0007669"/>
    <property type="project" value="TreeGrafter"/>
</dbReference>
<dbReference type="EMBL" id="CP024770">
    <property type="protein sequence ID" value="QGY32954.1"/>
    <property type="molecule type" value="Genomic_DNA"/>
</dbReference>
<gene>
    <name evidence="2" type="ORF">CUN67_28905</name>
</gene>
<feature type="domain" description="Hydantoinase B/oxoprolinase" evidence="1">
    <location>
        <begin position="11"/>
        <end position="540"/>
    </location>
</feature>
<dbReference type="InterPro" id="IPR045079">
    <property type="entry name" value="Oxoprolinase-like"/>
</dbReference>
<dbReference type="InterPro" id="IPR003692">
    <property type="entry name" value="Hydantoinase_B"/>
</dbReference>
<dbReference type="GO" id="GO:0006749">
    <property type="term" value="P:glutathione metabolic process"/>
    <property type="evidence" value="ECO:0007669"/>
    <property type="project" value="TreeGrafter"/>
</dbReference>
<name>A0A6B9G5W6_PANCY</name>
<dbReference type="RefSeq" id="WP_208718929.1">
    <property type="nucleotide sequence ID" value="NZ_CP024770.1"/>
</dbReference>
<keyword evidence="2" id="KW-0614">Plasmid</keyword>
<evidence type="ECO:0000259" key="1">
    <source>
        <dbReference type="Pfam" id="PF02538"/>
    </source>
</evidence>
<dbReference type="Proteomes" id="UP000502005">
    <property type="component" value="Plasmid pNE1B"/>
</dbReference>
<protein>
    <recommendedName>
        <fullName evidence="1">Hydantoinase B/oxoprolinase domain-containing protein</fullName>
    </recommendedName>
</protein>
<sequence length="578" mass="62199">MTKATNTVKLDPLTMIVLQKRFEAINREMAYTLARTGRSGVLNTALDFSCTMTDAQYRTVSAGQGLPIHTGAAHLVPQAILDRYGENIAEGDCFINNSSYLGNTHCADVTLCAPVFFAGKLVFYSIARAHLSDIGFPTPTTYGSLCSDHYAEGLTLPCLKIQTHYRDNPELIELCKANIRAPEQFYGDYLAIVGAVRTGERRAKEMCERFGVETVLAFLDQYQEYAASMAQAAIARLPAMQVSKTAMHDGVCQGYEQGLPVTATMLVDPEKGQITIDLTENIDCLPIGLNMTEATVIASCLTAVLNMLGPDIPRASGAFNQVQIKMRENSAIGIPRFPAATSSATTNLAHILIDHIQAMFAEVSPARGTAYGTVGNPASAPCVSGFDSRRQAPFVNQMVLGYWGGPALAGHDGWLTYGSGTTQGMLSQSSVEVMEQQQPLIIEKLELRPDSGGVGEWEGAQGCDCVIRVRDDVVTFSVNSGGFQYPPAGVAGGLPGAQTRTWKKDTSGTLSELPIFFDITLQPGERLIAYGSGGGGFGDPKKRRSDKIEKSIRDGLLTVEHARAFYHYSASTALGEAK</sequence>
<evidence type="ECO:0000313" key="3">
    <source>
        <dbReference type="Proteomes" id="UP000502005"/>
    </source>
</evidence>